<dbReference type="Gene3D" id="3.40.50.300">
    <property type="entry name" value="P-loop containing nucleotide triphosphate hydrolases"/>
    <property type="match status" value="2"/>
</dbReference>
<organism evidence="2 3">
    <name type="scientific">Streptomyces thermocoprophilus</name>
    <dbReference type="NCBI Taxonomy" id="78356"/>
    <lineage>
        <taxon>Bacteria</taxon>
        <taxon>Bacillati</taxon>
        <taxon>Actinomycetota</taxon>
        <taxon>Actinomycetes</taxon>
        <taxon>Kitasatosporales</taxon>
        <taxon>Streptomycetaceae</taxon>
        <taxon>Streptomyces</taxon>
    </lineage>
</organism>
<dbReference type="InterPro" id="IPR006083">
    <property type="entry name" value="PRK/URK"/>
</dbReference>
<sequence>MNTFDRIPVVAIGGGAGAGKSELARALSTQGFTVLHLDDFYHEAMEAGVTVEKLDGSGRVLDRGHPESIDLHKFLLEMVRLQEPGDGKRGLVVEGTFALYFSEIVEEAILSVYIATPDDVRLARKMMRKLSSGDSDAQLMIQNYLHFSRPRHEEYVAPTQKSADLVLDGMQSIDSLTKAVTRAFSEVT</sequence>
<dbReference type="PANTHER" id="PTHR10285">
    <property type="entry name" value="URIDINE KINASE"/>
    <property type="match status" value="1"/>
</dbReference>
<reference evidence="2 3" key="1">
    <citation type="submission" date="2024-09" db="EMBL/GenBank/DDBJ databases">
        <authorList>
            <person name="Sun Q."/>
            <person name="Mori K."/>
        </authorList>
    </citation>
    <scope>NUCLEOTIDE SEQUENCE [LARGE SCALE GENOMIC DNA]</scope>
    <source>
        <strain evidence="2 3">JCM 10918</strain>
    </source>
</reference>
<evidence type="ECO:0000259" key="1">
    <source>
        <dbReference type="Pfam" id="PF00485"/>
    </source>
</evidence>
<dbReference type="RefSeq" id="WP_385860331.1">
    <property type="nucleotide sequence ID" value="NZ_JBHMAR010000084.1"/>
</dbReference>
<comment type="caution">
    <text evidence="2">The sequence shown here is derived from an EMBL/GenBank/DDBJ whole genome shotgun (WGS) entry which is preliminary data.</text>
</comment>
<accession>A0ABV5VN81</accession>
<dbReference type="EMBL" id="JBHMAR010000084">
    <property type="protein sequence ID" value="MFB9739285.1"/>
    <property type="molecule type" value="Genomic_DNA"/>
</dbReference>
<keyword evidence="2" id="KW-0418">Kinase</keyword>
<evidence type="ECO:0000313" key="2">
    <source>
        <dbReference type="EMBL" id="MFB9739285.1"/>
    </source>
</evidence>
<protein>
    <submittedName>
        <fullName evidence="2">Uridine kinase</fullName>
    </submittedName>
</protein>
<gene>
    <name evidence="2" type="ORF">ACFFRO_29930</name>
</gene>
<proteinExistence type="predicted"/>
<keyword evidence="3" id="KW-1185">Reference proteome</keyword>
<dbReference type="Pfam" id="PF00485">
    <property type="entry name" value="PRK"/>
    <property type="match status" value="1"/>
</dbReference>
<name>A0ABV5VN81_9ACTN</name>
<dbReference type="GO" id="GO:0016301">
    <property type="term" value="F:kinase activity"/>
    <property type="evidence" value="ECO:0007669"/>
    <property type="project" value="UniProtKB-KW"/>
</dbReference>
<dbReference type="Proteomes" id="UP001589703">
    <property type="component" value="Unassembled WGS sequence"/>
</dbReference>
<feature type="domain" description="Phosphoribulokinase/uridine kinase" evidence="1">
    <location>
        <begin position="90"/>
        <end position="171"/>
    </location>
</feature>
<evidence type="ECO:0000313" key="3">
    <source>
        <dbReference type="Proteomes" id="UP001589703"/>
    </source>
</evidence>
<dbReference type="SUPFAM" id="SSF52540">
    <property type="entry name" value="P-loop containing nucleoside triphosphate hydrolases"/>
    <property type="match status" value="1"/>
</dbReference>
<dbReference type="InterPro" id="IPR027417">
    <property type="entry name" value="P-loop_NTPase"/>
</dbReference>
<keyword evidence="2" id="KW-0808">Transferase</keyword>